<reference evidence="1 2" key="1">
    <citation type="journal article" date="2019" name="Sci. Rep.">
        <title>Orb-weaving spider Araneus ventricosus genome elucidates the spidroin gene catalogue.</title>
        <authorList>
            <person name="Kono N."/>
            <person name="Nakamura H."/>
            <person name="Ohtoshi R."/>
            <person name="Moran D.A.P."/>
            <person name="Shinohara A."/>
            <person name="Yoshida Y."/>
            <person name="Fujiwara M."/>
            <person name="Mori M."/>
            <person name="Tomita M."/>
            <person name="Arakawa K."/>
        </authorList>
    </citation>
    <scope>NUCLEOTIDE SEQUENCE [LARGE SCALE GENOMIC DNA]</scope>
</reference>
<accession>A0A4Y2M5D0</accession>
<organism evidence="1 2">
    <name type="scientific">Araneus ventricosus</name>
    <name type="common">Orbweaver spider</name>
    <name type="synonym">Epeira ventricosa</name>
    <dbReference type="NCBI Taxonomy" id="182803"/>
    <lineage>
        <taxon>Eukaryota</taxon>
        <taxon>Metazoa</taxon>
        <taxon>Ecdysozoa</taxon>
        <taxon>Arthropoda</taxon>
        <taxon>Chelicerata</taxon>
        <taxon>Arachnida</taxon>
        <taxon>Araneae</taxon>
        <taxon>Araneomorphae</taxon>
        <taxon>Entelegynae</taxon>
        <taxon>Araneoidea</taxon>
        <taxon>Araneidae</taxon>
        <taxon>Araneus</taxon>
    </lineage>
</organism>
<dbReference type="AlphaFoldDB" id="A0A4Y2M5D0"/>
<comment type="caution">
    <text evidence="1">The sequence shown here is derived from an EMBL/GenBank/DDBJ whole genome shotgun (WGS) entry which is preliminary data.</text>
</comment>
<keyword evidence="2" id="KW-1185">Reference proteome</keyword>
<proteinExistence type="predicted"/>
<evidence type="ECO:0000313" key="2">
    <source>
        <dbReference type="Proteomes" id="UP000499080"/>
    </source>
</evidence>
<sequence length="88" mass="10185">MRIKFCSHGVWLGKPRVARGSYLWTVELRSLGSARVNGCSLDTSPPLTCELLTAITREITDDLQAYEPHRFFLFRRREIKALFARRMA</sequence>
<gene>
    <name evidence="1" type="ORF">AVEN_15677_1</name>
</gene>
<evidence type="ECO:0000313" key="1">
    <source>
        <dbReference type="EMBL" id="GBN22295.1"/>
    </source>
</evidence>
<dbReference type="Proteomes" id="UP000499080">
    <property type="component" value="Unassembled WGS sequence"/>
</dbReference>
<protein>
    <submittedName>
        <fullName evidence="1">Uncharacterized protein</fullName>
    </submittedName>
</protein>
<dbReference type="EMBL" id="BGPR01006845">
    <property type="protein sequence ID" value="GBN22295.1"/>
    <property type="molecule type" value="Genomic_DNA"/>
</dbReference>
<name>A0A4Y2M5D0_ARAVE</name>